<dbReference type="EMBL" id="KQ983177">
    <property type="protein sequence ID" value="KYQ46898.1"/>
    <property type="molecule type" value="Genomic_DNA"/>
</dbReference>
<accession>A0A151WGG3</accession>
<reference evidence="1 2" key="1">
    <citation type="submission" date="2015-09" db="EMBL/GenBank/DDBJ databases">
        <title>Trachymyrmex zeteki WGS genome.</title>
        <authorList>
            <person name="Nygaard S."/>
            <person name="Hu H."/>
            <person name="Boomsma J."/>
            <person name="Zhang G."/>
        </authorList>
    </citation>
    <scope>NUCLEOTIDE SEQUENCE [LARGE SCALE GENOMIC DNA]</scope>
    <source>
        <strain evidence="1">Tzet28-1</strain>
        <tissue evidence="1">Whole body</tissue>
    </source>
</reference>
<sequence>MNKDIPSTNESDSLLTPPEITKIAKETTANLLPNKSREKYTNTYDNFMKWRSEKKIKSLSENVILAYLTELSHTHKPSSLWATYSMLKSTLNAKNNINIHNYPKLVPFLKKQSQGFKSKKSKTLTAEEIKKFLHEAPDNKYLDLKVNIINIKINVYIV</sequence>
<dbReference type="STRING" id="64791.A0A151WGG3"/>
<dbReference type="Proteomes" id="UP000075809">
    <property type="component" value="Unassembled WGS sequence"/>
</dbReference>
<dbReference type="InterPro" id="IPR011010">
    <property type="entry name" value="DNA_brk_join_enz"/>
</dbReference>
<keyword evidence="2" id="KW-1185">Reference proteome</keyword>
<gene>
    <name evidence="1" type="ORF">ALC60_14097</name>
</gene>
<dbReference type="GO" id="GO:0003677">
    <property type="term" value="F:DNA binding"/>
    <property type="evidence" value="ECO:0007669"/>
    <property type="project" value="InterPro"/>
</dbReference>
<evidence type="ECO:0008006" key="3">
    <source>
        <dbReference type="Google" id="ProtNLM"/>
    </source>
</evidence>
<evidence type="ECO:0000313" key="2">
    <source>
        <dbReference type="Proteomes" id="UP000075809"/>
    </source>
</evidence>
<evidence type="ECO:0000313" key="1">
    <source>
        <dbReference type="EMBL" id="KYQ46898.1"/>
    </source>
</evidence>
<name>A0A151WGG3_9HYME</name>
<organism evidence="1 2">
    <name type="scientific">Mycetomoellerius zeteki</name>
    <dbReference type="NCBI Taxonomy" id="64791"/>
    <lineage>
        <taxon>Eukaryota</taxon>
        <taxon>Metazoa</taxon>
        <taxon>Ecdysozoa</taxon>
        <taxon>Arthropoda</taxon>
        <taxon>Hexapoda</taxon>
        <taxon>Insecta</taxon>
        <taxon>Pterygota</taxon>
        <taxon>Neoptera</taxon>
        <taxon>Endopterygota</taxon>
        <taxon>Hymenoptera</taxon>
        <taxon>Apocrita</taxon>
        <taxon>Aculeata</taxon>
        <taxon>Formicoidea</taxon>
        <taxon>Formicidae</taxon>
        <taxon>Myrmicinae</taxon>
        <taxon>Mycetomoellerius</taxon>
    </lineage>
</organism>
<dbReference type="SUPFAM" id="SSF56349">
    <property type="entry name" value="DNA breaking-rejoining enzymes"/>
    <property type="match status" value="1"/>
</dbReference>
<dbReference type="AlphaFoldDB" id="A0A151WGG3"/>
<proteinExistence type="predicted"/>
<protein>
    <recommendedName>
        <fullName evidence="3">Core-binding (CB) domain-containing protein</fullName>
    </recommendedName>
</protein>